<feature type="domain" description="Aminoacyl-transfer RNA synthetases class-II family profile" evidence="8">
    <location>
        <begin position="160"/>
        <end position="446"/>
    </location>
</feature>
<dbReference type="SUPFAM" id="SSF46589">
    <property type="entry name" value="tRNA-binding arm"/>
    <property type="match status" value="1"/>
</dbReference>
<keyword evidence="5" id="KW-0030">Aminoacyl-tRNA synthetase</keyword>
<dbReference type="EC" id="6.1.1.11" evidence="1"/>
<dbReference type="NCBIfam" id="TIGR00414">
    <property type="entry name" value="serS"/>
    <property type="match status" value="1"/>
</dbReference>
<dbReference type="Gene3D" id="1.10.287.40">
    <property type="entry name" value="Serine-tRNA synthetase, tRNA binding domain"/>
    <property type="match status" value="1"/>
</dbReference>
<keyword evidence="3" id="KW-0547">Nucleotide-binding</keyword>
<evidence type="ECO:0000256" key="2">
    <source>
        <dbReference type="ARBA" id="ARBA00022598"/>
    </source>
</evidence>
<dbReference type="InterPro" id="IPR002317">
    <property type="entry name" value="Ser-tRNA-ligase_type_1"/>
</dbReference>
<sequence>MQLSRFVFSISRRHYGRIREELSPILDLKSILADEPYHIANCANRRSSASMPRLTALYSNYRHLSSDLHKRRHLRKQLAAEFVKAAEMGEALQSVEDAQLVKEQIGVLEGQLSEIESQMREEMTMLPNRTHPMAPIGGTEQNEVTGTFGPAISEMPSIMDHVELGKRLNIVDFEAGARTSGSSFYFLKGQGALLENALIQYALTIAIKHGFTPILPPDIVNSKFIAACGFLPRTDGARSKARELPVYTAEIDGDQESDSPLKVLAATGEIPLAAYYSGEMLAEKELPCKWVAVSHCFRPETGHHGVESRGLYRVHQFTKVELFVIKDADPATSDSTLQDIVAIQREILDGLGLHCRILNMATAELGASAYQKYDIEGYFPGRLGWGELTSASNCTDYQSRRLGLRYRTDGGVKFAHTLNGTACAVPRIIQAILENHQQLDGTVKLPKDRHTMEANYLEVVNQEGGSVDIEETAESSDLTPPQYSYETTLPLPIDLLSLIPYIALPLALTLLVLEHRCDLVRFHAWQAFLLHFTLLVGQFVASFWWPVWWATLAGILVGLYLGVLAYQMAPALQVLYLPVFGAIAAEWVRSE</sequence>
<evidence type="ECO:0000256" key="5">
    <source>
        <dbReference type="ARBA" id="ARBA00023146"/>
    </source>
</evidence>
<dbReference type="SUPFAM" id="SSF55681">
    <property type="entry name" value="Class II aaRS and biotin synthetases"/>
    <property type="match status" value="1"/>
</dbReference>
<gene>
    <name evidence="9" type="ORF">PSACC_02782</name>
</gene>
<dbReference type="UniPathway" id="UPA00906">
    <property type="reaction ID" value="UER00895"/>
</dbReference>
<dbReference type="InterPro" id="IPR006195">
    <property type="entry name" value="aa-tRNA-synth_II"/>
</dbReference>
<dbReference type="Proteomes" id="UP000240830">
    <property type="component" value="Unassembled WGS sequence"/>
</dbReference>
<evidence type="ECO:0000256" key="7">
    <source>
        <dbReference type="SAM" id="Phobius"/>
    </source>
</evidence>
<dbReference type="InterPro" id="IPR002314">
    <property type="entry name" value="aa-tRNA-synt_IIb"/>
</dbReference>
<evidence type="ECO:0000313" key="10">
    <source>
        <dbReference type="Proteomes" id="UP000240830"/>
    </source>
</evidence>
<evidence type="ECO:0000256" key="4">
    <source>
        <dbReference type="ARBA" id="ARBA00022840"/>
    </source>
</evidence>
<dbReference type="InterPro" id="IPR045864">
    <property type="entry name" value="aa-tRNA-synth_II/BPL/LPL"/>
</dbReference>
<dbReference type="InterPro" id="IPR042103">
    <property type="entry name" value="SerRS_1_N_sf"/>
</dbReference>
<feature type="transmembrane region" description="Helical" evidence="7">
    <location>
        <begin position="495"/>
        <end position="513"/>
    </location>
</feature>
<evidence type="ECO:0000256" key="1">
    <source>
        <dbReference type="ARBA" id="ARBA00012840"/>
    </source>
</evidence>
<feature type="transmembrane region" description="Helical" evidence="7">
    <location>
        <begin position="525"/>
        <end position="541"/>
    </location>
</feature>
<evidence type="ECO:0000256" key="3">
    <source>
        <dbReference type="ARBA" id="ARBA00022741"/>
    </source>
</evidence>
<dbReference type="OrthoDB" id="10264585at2759"/>
<evidence type="ECO:0000259" key="8">
    <source>
        <dbReference type="PROSITE" id="PS50862"/>
    </source>
</evidence>
<dbReference type="PROSITE" id="PS50862">
    <property type="entry name" value="AA_TRNA_LIGASE_II"/>
    <property type="match status" value="1"/>
</dbReference>
<keyword evidence="2" id="KW-0436">Ligase</keyword>
<keyword evidence="10" id="KW-1185">Reference proteome</keyword>
<evidence type="ECO:0000313" key="9">
    <source>
        <dbReference type="EMBL" id="PJF17417.1"/>
    </source>
</evidence>
<evidence type="ECO:0000256" key="6">
    <source>
        <dbReference type="ARBA" id="ARBA00031113"/>
    </source>
</evidence>
<dbReference type="Gene3D" id="3.30.930.10">
    <property type="entry name" value="Bira Bifunctional Protein, Domain 2"/>
    <property type="match status" value="1"/>
</dbReference>
<reference evidence="9 10" key="1">
    <citation type="submission" date="2016-10" db="EMBL/GenBank/DDBJ databases">
        <title>The genome of Paramicrosporidium saccamoebae is the missing link in understanding Cryptomycota and Microsporidia evolution.</title>
        <authorList>
            <person name="Quandt C.A."/>
            <person name="Beaudet D."/>
            <person name="Corsaro D."/>
            <person name="Michel R."/>
            <person name="Corradi N."/>
            <person name="James T."/>
        </authorList>
    </citation>
    <scope>NUCLEOTIDE SEQUENCE [LARGE SCALE GENOMIC DNA]</scope>
    <source>
        <strain evidence="9 10">KSL3</strain>
    </source>
</reference>
<dbReference type="PANTHER" id="PTHR11778">
    <property type="entry name" value="SERYL-TRNA SYNTHETASE"/>
    <property type="match status" value="1"/>
</dbReference>
<dbReference type="Pfam" id="PF00587">
    <property type="entry name" value="tRNA-synt_2b"/>
    <property type="match status" value="1"/>
</dbReference>
<dbReference type="Pfam" id="PF02403">
    <property type="entry name" value="Seryl_tRNA_N"/>
    <property type="match status" value="1"/>
</dbReference>
<dbReference type="GO" id="GO:0004828">
    <property type="term" value="F:serine-tRNA ligase activity"/>
    <property type="evidence" value="ECO:0007669"/>
    <property type="project" value="UniProtKB-EC"/>
</dbReference>
<dbReference type="STRING" id="1246581.A0A2H9TI28"/>
<dbReference type="PRINTS" id="PR00981">
    <property type="entry name" value="TRNASYNTHSER"/>
</dbReference>
<dbReference type="GO" id="GO:0006434">
    <property type="term" value="P:seryl-tRNA aminoacylation"/>
    <property type="evidence" value="ECO:0007669"/>
    <property type="project" value="InterPro"/>
</dbReference>
<keyword evidence="4" id="KW-0067">ATP-binding</keyword>
<dbReference type="AlphaFoldDB" id="A0A2H9TI28"/>
<organism evidence="9 10">
    <name type="scientific">Paramicrosporidium saccamoebae</name>
    <dbReference type="NCBI Taxonomy" id="1246581"/>
    <lineage>
        <taxon>Eukaryota</taxon>
        <taxon>Fungi</taxon>
        <taxon>Fungi incertae sedis</taxon>
        <taxon>Cryptomycota</taxon>
        <taxon>Cryptomycota incertae sedis</taxon>
        <taxon>Paramicrosporidium</taxon>
    </lineage>
</organism>
<protein>
    <recommendedName>
        <fullName evidence="1">serine--tRNA ligase</fullName>
        <ecNumber evidence="1">6.1.1.11</ecNumber>
    </recommendedName>
    <alternativeName>
        <fullName evidence="6">Seryl-tRNA synthetase</fullName>
    </alternativeName>
</protein>
<keyword evidence="7" id="KW-1133">Transmembrane helix</keyword>
<dbReference type="InterPro" id="IPR010978">
    <property type="entry name" value="tRNA-bd_arm"/>
</dbReference>
<comment type="caution">
    <text evidence="9">The sequence shown here is derived from an EMBL/GenBank/DDBJ whole genome shotgun (WGS) entry which is preliminary data.</text>
</comment>
<keyword evidence="7" id="KW-0812">Transmembrane</keyword>
<accession>A0A2H9TI28</accession>
<dbReference type="GO" id="GO:0005524">
    <property type="term" value="F:ATP binding"/>
    <property type="evidence" value="ECO:0007669"/>
    <property type="project" value="UniProtKB-KW"/>
</dbReference>
<name>A0A2H9TI28_9FUNG</name>
<dbReference type="EMBL" id="MTSL01000175">
    <property type="protein sequence ID" value="PJF17417.1"/>
    <property type="molecule type" value="Genomic_DNA"/>
</dbReference>
<keyword evidence="7" id="KW-0472">Membrane</keyword>
<proteinExistence type="predicted"/>
<dbReference type="InterPro" id="IPR015866">
    <property type="entry name" value="Ser-tRNA-synth_1_N"/>
</dbReference>